<feature type="region of interest" description="Disordered" evidence="1">
    <location>
        <begin position="1"/>
        <end position="125"/>
    </location>
</feature>
<dbReference type="EMBL" id="BIXY01000031">
    <property type="protein sequence ID" value="GCF08810.1"/>
    <property type="molecule type" value="Genomic_DNA"/>
</dbReference>
<evidence type="ECO:0000313" key="3">
    <source>
        <dbReference type="Proteomes" id="UP000322530"/>
    </source>
</evidence>
<keyword evidence="3" id="KW-1185">Reference proteome</keyword>
<proteinExistence type="predicted"/>
<evidence type="ECO:0000313" key="2">
    <source>
        <dbReference type="EMBL" id="GCF08810.1"/>
    </source>
</evidence>
<protein>
    <submittedName>
        <fullName evidence="2">Uncharacterized protein</fullName>
    </submittedName>
</protein>
<sequence>MEAHQKQVDTQTAEQKALNDRANAEGTTPERIQQRQSSGEQQVVPGTRHGRPLVDGYAVTEGENYATPQRDELEGYDPAHSGVRSAKNQPGKPTETPGRDEGTAWSSQEQNGSVRDTFDKKNPAQ</sequence>
<feature type="compositionally biased region" description="Polar residues" evidence="1">
    <location>
        <begin position="30"/>
        <end position="41"/>
    </location>
</feature>
<gene>
    <name evidence="2" type="ORF">KDI_23740</name>
</gene>
<feature type="compositionally biased region" description="Polar residues" evidence="1">
    <location>
        <begin position="104"/>
        <end position="114"/>
    </location>
</feature>
<organism evidence="2 3">
    <name type="scientific">Dictyobacter arantiisoli</name>
    <dbReference type="NCBI Taxonomy" id="2014874"/>
    <lineage>
        <taxon>Bacteria</taxon>
        <taxon>Bacillati</taxon>
        <taxon>Chloroflexota</taxon>
        <taxon>Ktedonobacteria</taxon>
        <taxon>Ktedonobacterales</taxon>
        <taxon>Dictyobacteraceae</taxon>
        <taxon>Dictyobacter</taxon>
    </lineage>
</organism>
<comment type="caution">
    <text evidence="2">The sequence shown here is derived from an EMBL/GenBank/DDBJ whole genome shotgun (WGS) entry which is preliminary data.</text>
</comment>
<dbReference type="Proteomes" id="UP000322530">
    <property type="component" value="Unassembled WGS sequence"/>
</dbReference>
<evidence type="ECO:0000256" key="1">
    <source>
        <dbReference type="SAM" id="MobiDB-lite"/>
    </source>
</evidence>
<name>A0A5A5TBE5_9CHLR</name>
<dbReference type="OrthoDB" id="162889at2"/>
<reference evidence="2 3" key="1">
    <citation type="submission" date="2019-01" db="EMBL/GenBank/DDBJ databases">
        <title>Draft genome sequence of Dictyobacter sp. Uno17.</title>
        <authorList>
            <person name="Wang C.M."/>
            <person name="Zheng Y."/>
            <person name="Sakai Y."/>
            <person name="Abe K."/>
            <person name="Yokota A."/>
            <person name="Yabe S."/>
        </authorList>
    </citation>
    <scope>NUCLEOTIDE SEQUENCE [LARGE SCALE GENOMIC DNA]</scope>
    <source>
        <strain evidence="2 3">Uno17</strain>
    </source>
</reference>
<dbReference type="AlphaFoldDB" id="A0A5A5TBE5"/>
<dbReference type="RefSeq" id="WP_149401785.1">
    <property type="nucleotide sequence ID" value="NZ_BIXY01000031.1"/>
</dbReference>
<feature type="compositionally biased region" description="Basic and acidic residues" evidence="1">
    <location>
        <begin position="116"/>
        <end position="125"/>
    </location>
</feature>
<accession>A0A5A5TBE5</accession>